<evidence type="ECO:0000256" key="1">
    <source>
        <dbReference type="SAM" id="Phobius"/>
    </source>
</evidence>
<feature type="transmembrane region" description="Helical" evidence="1">
    <location>
        <begin position="202"/>
        <end position="222"/>
    </location>
</feature>
<accession>A0A1X6YH76</accession>
<sequence>MHQPSRSFRAEIEGLRGIAVLVVILHHFGFSFVPNGYLGVDVFFVISGYVITASISKWDWSSFRSNAAHFFARRFKRLAPALLVCLTLSSVIASFFIQDMDDYRDTAGFAAFGLANIFLYARELDYFSSSLELNPFTHTWSLGVEEQFYLVFPVLAWLVLSGRQPAMVRKTVIWALMGLSLLSLASYIYVSPRNPQAAFYLLPFRAWELAAGAAVFVVSSRYQPPDRMAGIIVIAFAAMVVLLVTPIPLNQAALTIATVAFSSVLLWGAQSSPLTLSTLCSRPLCELGLISYSLYLWHWPVVVLAKWTIGLSWALLPFLSLLMYALAKLSFTYIETPLRHKSWGKTPVYGALTGFLGLLVAIGILTMINNPAVGTLYSGTPANLKQRGAESLVTPLRDSNGQGWAGEPCVITGEGGIGTAIPIDKCTFGQWDTAQKRILVIGNSFSTAFAGTFQELAKQTDTAILLTSSWGAPAVPEFGFHGPWKHANAYYWQDAIPSMAEDLQEGDLILMVSDLAELSPKYPADTEKRRQTYETGLRSLSTTLRASGLKLAVLGPLPLVREAECTPNVAISQWFAPKGGPCHLYTRDETLKRLKPLQSQLTTLKEEGVLQFINLFGFFCPGPVCNYGTNDTIILYRDEWSHPSLEAARAVAPDVARQLFGSSKH</sequence>
<keyword evidence="4" id="KW-0808">Transferase</keyword>
<proteinExistence type="predicted"/>
<dbReference type="InterPro" id="IPR050879">
    <property type="entry name" value="Acyltransferase_3"/>
</dbReference>
<feature type="transmembrane region" description="Helical" evidence="1">
    <location>
        <begin position="77"/>
        <end position="97"/>
    </location>
</feature>
<dbReference type="AlphaFoldDB" id="A0A1X6YH76"/>
<feature type="domain" description="Acyltransferase 3" evidence="2">
    <location>
        <begin position="10"/>
        <end position="326"/>
    </location>
</feature>
<dbReference type="OrthoDB" id="9796461at2"/>
<reference evidence="4 5" key="1">
    <citation type="submission" date="2017-03" db="EMBL/GenBank/DDBJ databases">
        <authorList>
            <person name="Afonso C.L."/>
            <person name="Miller P.J."/>
            <person name="Scott M.A."/>
            <person name="Spackman E."/>
            <person name="Goraichik I."/>
            <person name="Dimitrov K.M."/>
            <person name="Suarez D.L."/>
            <person name="Swayne D.E."/>
        </authorList>
    </citation>
    <scope>NUCLEOTIDE SEQUENCE [LARGE SCALE GENOMIC DNA]</scope>
    <source>
        <strain evidence="4 5">CECT 7450</strain>
    </source>
</reference>
<evidence type="ECO:0000259" key="2">
    <source>
        <dbReference type="Pfam" id="PF01757"/>
    </source>
</evidence>
<dbReference type="Pfam" id="PF01757">
    <property type="entry name" value="Acyl_transf_3"/>
    <property type="match status" value="1"/>
</dbReference>
<keyword evidence="1" id="KW-1133">Transmembrane helix</keyword>
<feature type="transmembrane region" description="Helical" evidence="1">
    <location>
        <begin position="304"/>
        <end position="327"/>
    </location>
</feature>
<feature type="transmembrane region" description="Helical" evidence="1">
    <location>
        <begin position="172"/>
        <end position="190"/>
    </location>
</feature>
<dbReference type="GO" id="GO:0000271">
    <property type="term" value="P:polysaccharide biosynthetic process"/>
    <property type="evidence" value="ECO:0007669"/>
    <property type="project" value="TreeGrafter"/>
</dbReference>
<dbReference type="GO" id="GO:0016747">
    <property type="term" value="F:acyltransferase activity, transferring groups other than amino-acyl groups"/>
    <property type="evidence" value="ECO:0007669"/>
    <property type="project" value="InterPro"/>
</dbReference>
<evidence type="ECO:0000313" key="5">
    <source>
        <dbReference type="Proteomes" id="UP000193061"/>
    </source>
</evidence>
<evidence type="ECO:0000313" key="4">
    <source>
        <dbReference type="EMBL" id="SLN21096.1"/>
    </source>
</evidence>
<dbReference type="PANTHER" id="PTHR23028">
    <property type="entry name" value="ACETYLTRANSFERASE"/>
    <property type="match status" value="1"/>
</dbReference>
<dbReference type="EC" id="2.3.1.-" evidence="4"/>
<feature type="transmembrane region" description="Helical" evidence="1">
    <location>
        <begin position="36"/>
        <end position="56"/>
    </location>
</feature>
<evidence type="ECO:0000259" key="3">
    <source>
        <dbReference type="Pfam" id="PF19040"/>
    </source>
</evidence>
<name>A0A1X6YH76_9RHOB</name>
<dbReference type="RefSeq" id="WP_085804303.1">
    <property type="nucleotide sequence ID" value="NZ_FWFX01000002.1"/>
</dbReference>
<keyword evidence="5" id="KW-1185">Reference proteome</keyword>
<dbReference type="GO" id="GO:0016020">
    <property type="term" value="C:membrane"/>
    <property type="evidence" value="ECO:0007669"/>
    <property type="project" value="TreeGrafter"/>
</dbReference>
<keyword evidence="1" id="KW-0812">Transmembrane</keyword>
<dbReference type="Proteomes" id="UP000193061">
    <property type="component" value="Unassembled WGS sequence"/>
</dbReference>
<feature type="domain" description="SGNH" evidence="3">
    <location>
        <begin position="422"/>
        <end position="656"/>
    </location>
</feature>
<keyword evidence="4" id="KW-0012">Acyltransferase</keyword>
<dbReference type="InterPro" id="IPR043968">
    <property type="entry name" value="SGNH"/>
</dbReference>
<dbReference type="InterPro" id="IPR002656">
    <property type="entry name" value="Acyl_transf_3_dom"/>
</dbReference>
<keyword evidence="1" id="KW-0472">Membrane</keyword>
<dbReference type="EMBL" id="FWFX01000002">
    <property type="protein sequence ID" value="SLN21096.1"/>
    <property type="molecule type" value="Genomic_DNA"/>
</dbReference>
<dbReference type="PANTHER" id="PTHR23028:SF53">
    <property type="entry name" value="ACYL_TRANSF_3 DOMAIN-CONTAINING PROTEIN"/>
    <property type="match status" value="1"/>
</dbReference>
<feature type="transmembrane region" description="Helical" evidence="1">
    <location>
        <begin position="348"/>
        <end position="368"/>
    </location>
</feature>
<protein>
    <submittedName>
        <fullName evidence="4">O-acetyltransferase OatA</fullName>
        <ecNumber evidence="4">2.3.1.-</ecNumber>
    </submittedName>
</protein>
<dbReference type="Pfam" id="PF19040">
    <property type="entry name" value="SGNH"/>
    <property type="match status" value="1"/>
</dbReference>
<gene>
    <name evidence="4" type="primary">oatA_1</name>
    <name evidence="4" type="ORF">ROA7450_00744</name>
</gene>
<feature type="transmembrane region" description="Helical" evidence="1">
    <location>
        <begin position="228"/>
        <end position="245"/>
    </location>
</feature>
<organism evidence="4 5">
    <name type="scientific">Roseovarius albus</name>
    <dbReference type="NCBI Taxonomy" id="1247867"/>
    <lineage>
        <taxon>Bacteria</taxon>
        <taxon>Pseudomonadati</taxon>
        <taxon>Pseudomonadota</taxon>
        <taxon>Alphaproteobacteria</taxon>
        <taxon>Rhodobacterales</taxon>
        <taxon>Roseobacteraceae</taxon>
        <taxon>Roseovarius</taxon>
    </lineage>
</organism>
<feature type="transmembrane region" description="Helical" evidence="1">
    <location>
        <begin position="12"/>
        <end position="30"/>
    </location>
</feature>
<feature type="transmembrane region" description="Helical" evidence="1">
    <location>
        <begin position="142"/>
        <end position="160"/>
    </location>
</feature>